<evidence type="ECO:0000256" key="7">
    <source>
        <dbReference type="ARBA" id="ARBA00058683"/>
    </source>
</evidence>
<dbReference type="InterPro" id="IPR046373">
    <property type="entry name" value="Acyl-CoA_Oxase/DH_mid-dom_sf"/>
</dbReference>
<dbReference type="InterPro" id="IPR009100">
    <property type="entry name" value="AcylCoA_DH/oxidase_NM_dom_sf"/>
</dbReference>
<evidence type="ECO:0000256" key="5">
    <source>
        <dbReference type="ARBA" id="ARBA00023002"/>
    </source>
</evidence>
<dbReference type="PANTHER" id="PTHR42803">
    <property type="entry name" value="ACYL-COA DEHYDROGENASE"/>
    <property type="match status" value="1"/>
</dbReference>
<feature type="domain" description="Acyl-CoA oxidase/dehydrogenase middle" evidence="12">
    <location>
        <begin position="161"/>
        <end position="269"/>
    </location>
</feature>
<dbReference type="InterPro" id="IPR036250">
    <property type="entry name" value="AcylCo_DH-like_C"/>
</dbReference>
<feature type="domain" description="Acyl-CoA dehydrogenase/oxidase C-terminal" evidence="11">
    <location>
        <begin position="281"/>
        <end position="443"/>
    </location>
</feature>
<dbReference type="Proteomes" id="UP000234530">
    <property type="component" value="Chromosome"/>
</dbReference>
<dbReference type="InterPro" id="IPR009075">
    <property type="entry name" value="AcylCo_DH/oxidase_C"/>
</dbReference>
<comment type="function">
    <text evidence="7">Involved in the assimilation of dimethylsulphoniopropionate (DMSP), an important compound in the fixation of carbon in marine phytoplankton, by mediating the conversion of 3-(methylthio)propanoyl-CoA (MMPA-CoA) to 3-(methylthio)acryloyl-CoA (MTA-CoA).</text>
</comment>
<comment type="catalytic activity">
    <reaction evidence="6">
        <text>3-(methylsulfanyl)propanoyl-CoA + oxidized [electron-transfer flavoprotein] + H(+) = 3-(methylsulfanyl)acryloyl-CoA + reduced [electron-transfer flavoprotein]</text>
        <dbReference type="Rhea" id="RHEA:52612"/>
        <dbReference type="Rhea" id="RHEA-COMP:10685"/>
        <dbReference type="Rhea" id="RHEA-COMP:10686"/>
        <dbReference type="ChEBI" id="CHEBI:15378"/>
        <dbReference type="ChEBI" id="CHEBI:57692"/>
        <dbReference type="ChEBI" id="CHEBI:58307"/>
        <dbReference type="ChEBI" id="CHEBI:82815"/>
        <dbReference type="ChEBI" id="CHEBI:84994"/>
        <dbReference type="EC" id="1.3.99.41"/>
    </reaction>
    <physiologicalReaction direction="left-to-right" evidence="6">
        <dbReference type="Rhea" id="RHEA:52613"/>
    </physiologicalReaction>
</comment>
<dbReference type="InterPro" id="IPR025878">
    <property type="entry name" value="Acyl-CoA_dh-like_C_dom"/>
</dbReference>
<comment type="cofactor">
    <cofactor evidence="1 10">
        <name>FAD</name>
        <dbReference type="ChEBI" id="CHEBI:57692"/>
    </cofactor>
</comment>
<evidence type="ECO:0000313" key="15">
    <source>
        <dbReference type="EMBL" id="AUH64402.1"/>
    </source>
</evidence>
<evidence type="ECO:0000256" key="9">
    <source>
        <dbReference type="ARBA" id="ARBA00069043"/>
    </source>
</evidence>
<evidence type="ECO:0000256" key="8">
    <source>
        <dbReference type="ARBA" id="ARBA00066694"/>
    </source>
</evidence>
<dbReference type="SUPFAM" id="SSF47203">
    <property type="entry name" value="Acyl-CoA dehydrogenase C-terminal domain-like"/>
    <property type="match status" value="1"/>
</dbReference>
<keyword evidence="16" id="KW-1185">Reference proteome</keyword>
<evidence type="ECO:0000256" key="1">
    <source>
        <dbReference type="ARBA" id="ARBA00001974"/>
    </source>
</evidence>
<keyword evidence="4 10" id="KW-0274">FAD</keyword>
<evidence type="ECO:0000259" key="12">
    <source>
        <dbReference type="Pfam" id="PF02770"/>
    </source>
</evidence>
<dbReference type="Pfam" id="PF12806">
    <property type="entry name" value="Acyl-CoA_dh_C"/>
    <property type="match status" value="1"/>
</dbReference>
<protein>
    <recommendedName>
        <fullName evidence="9">3-methylmercaptopropionyl-CoA dehydrogenase</fullName>
        <ecNumber evidence="8">1.3.99.41</ecNumber>
    </recommendedName>
</protein>
<dbReference type="SUPFAM" id="SSF56645">
    <property type="entry name" value="Acyl-CoA dehydrogenase NM domain-like"/>
    <property type="match status" value="1"/>
</dbReference>
<dbReference type="EC" id="1.3.99.41" evidence="8"/>
<reference evidence="15 16" key="1">
    <citation type="journal article" date="2013" name="Antonie Van Leeuwenhoek">
        <title>Paracoccus zhejiangensis sp. nov., isolated from activated sludge in wastewater-treatment system.</title>
        <authorList>
            <person name="Wu Z.G."/>
            <person name="Zhang D.F."/>
            <person name="Liu Y.L."/>
            <person name="Wang F."/>
            <person name="Jiang X."/>
            <person name="Li C."/>
            <person name="Li S.P."/>
            <person name="Hong Q."/>
            <person name="Li W.J."/>
        </authorList>
    </citation>
    <scope>NUCLEOTIDE SEQUENCE [LARGE SCALE GENOMIC DNA]</scope>
    <source>
        <strain evidence="15 16">J6</strain>
    </source>
</reference>
<gene>
    <name evidence="15" type="ORF">CX676_09710</name>
</gene>
<dbReference type="AlphaFoldDB" id="A0A2H5EYM5"/>
<dbReference type="InterPro" id="IPR006091">
    <property type="entry name" value="Acyl-CoA_Oxase/DH_mid-dom"/>
</dbReference>
<dbReference type="KEGG" id="pzh:CX676_09710"/>
<dbReference type="Gene3D" id="1.10.540.10">
    <property type="entry name" value="Acyl-CoA dehydrogenase/oxidase, N-terminal domain"/>
    <property type="match status" value="1"/>
</dbReference>
<evidence type="ECO:0000259" key="14">
    <source>
        <dbReference type="Pfam" id="PF12806"/>
    </source>
</evidence>
<dbReference type="GO" id="GO:0016627">
    <property type="term" value="F:oxidoreductase activity, acting on the CH-CH group of donors"/>
    <property type="evidence" value="ECO:0007669"/>
    <property type="project" value="InterPro"/>
</dbReference>
<evidence type="ECO:0000256" key="6">
    <source>
        <dbReference type="ARBA" id="ARBA00051388"/>
    </source>
</evidence>
<accession>A0A2H5EYM5</accession>
<evidence type="ECO:0000259" key="11">
    <source>
        <dbReference type="Pfam" id="PF00441"/>
    </source>
</evidence>
<dbReference type="InterPro" id="IPR037069">
    <property type="entry name" value="AcylCoA_DH/ox_N_sf"/>
</dbReference>
<evidence type="ECO:0000256" key="3">
    <source>
        <dbReference type="ARBA" id="ARBA00022630"/>
    </source>
</evidence>
<dbReference type="InterPro" id="IPR052166">
    <property type="entry name" value="Diverse_Acyl-CoA_DH"/>
</dbReference>
<proteinExistence type="inferred from homology"/>
<dbReference type="Gene3D" id="1.20.140.10">
    <property type="entry name" value="Butyryl-CoA Dehydrogenase, subunit A, domain 3"/>
    <property type="match status" value="1"/>
</dbReference>
<organism evidence="15 16">
    <name type="scientific">Paracoccus zhejiangensis</name>
    <dbReference type="NCBI Taxonomy" id="1077935"/>
    <lineage>
        <taxon>Bacteria</taxon>
        <taxon>Pseudomonadati</taxon>
        <taxon>Pseudomonadota</taxon>
        <taxon>Alphaproteobacteria</taxon>
        <taxon>Rhodobacterales</taxon>
        <taxon>Paracoccaceae</taxon>
        <taxon>Paracoccus</taxon>
    </lineage>
</organism>
<dbReference type="Pfam" id="PF02771">
    <property type="entry name" value="Acyl-CoA_dh_N"/>
    <property type="match status" value="1"/>
</dbReference>
<evidence type="ECO:0000256" key="10">
    <source>
        <dbReference type="RuleBase" id="RU362125"/>
    </source>
</evidence>
<dbReference type="Gene3D" id="2.40.110.10">
    <property type="entry name" value="Butyryl-CoA Dehydrogenase, subunit A, domain 2"/>
    <property type="match status" value="1"/>
</dbReference>
<dbReference type="GO" id="GO:0050660">
    <property type="term" value="F:flavin adenine dinucleotide binding"/>
    <property type="evidence" value="ECO:0007669"/>
    <property type="project" value="InterPro"/>
</dbReference>
<sequence length="591" mass="63673">MPIYNAPTRDMQFILHDVLNVSQSGLPGHDELDRDFTDAILEAAGKLAEEVLAPLNTVGDQQGCVLENGVVRTPKGFSEAFEQMKEGGWTALDCDPEYGGQGMPYLLGVATGELFVSANMAFNMYQGLTHGAYSAIHAHGTDAQKQTYLPKMVSCEWTGTMNLTEPHAGTDLGMLRTKAEPQADGSYLITGQKIFISAGDHDMSENVIHLVLAKAPGGGESTKGISLFIVPKFLVNEDGSLGERNAVSVGNIEEKMGIHGNSTCVMNYDGAKGWLLGDLHKGMRAMFTMMNEARVGVGLQGYAVAVPAYQNAVAYAKDRLQGRAVTGDANPKGPADPLIVHPDIRRSLMDQKSFLEGARMMTFWGAHMIDRAHSGDAAAEGMISLLTPVLKGFLTDKGFDTAVMAQQVFGGHGYIEEHGMSQFVRDARITMIYEGANGVQALDLVGRKLAADGGKPVMAFFEMVKGFCKEHGANEKLAADFIEPLKAASKDLQTAGMFFMQNGMKNPNAALSGSYDFMHLFGQTVMGLMWAQMAVAAQAKLDAGEGDAQFLNTKLATGRYFMKRQLPITATHLARIQSGAEPVMALDAEQF</sequence>
<feature type="domain" description="Acetyl-CoA dehydrogenase-like C-terminal" evidence="14">
    <location>
        <begin position="460"/>
        <end position="587"/>
    </location>
</feature>
<comment type="similarity">
    <text evidence="2 10">Belongs to the acyl-CoA dehydrogenase family.</text>
</comment>
<dbReference type="Pfam" id="PF00441">
    <property type="entry name" value="Acyl-CoA_dh_1"/>
    <property type="match status" value="1"/>
</dbReference>
<evidence type="ECO:0000256" key="4">
    <source>
        <dbReference type="ARBA" id="ARBA00022827"/>
    </source>
</evidence>
<name>A0A2H5EYM5_9RHOB</name>
<keyword evidence="3 10" id="KW-0285">Flavoprotein</keyword>
<dbReference type="EMBL" id="CP025430">
    <property type="protein sequence ID" value="AUH64402.1"/>
    <property type="molecule type" value="Genomic_DNA"/>
</dbReference>
<dbReference type="Pfam" id="PF02770">
    <property type="entry name" value="Acyl-CoA_dh_M"/>
    <property type="match status" value="1"/>
</dbReference>
<evidence type="ECO:0000259" key="13">
    <source>
        <dbReference type="Pfam" id="PF02771"/>
    </source>
</evidence>
<dbReference type="RefSeq" id="WP_101752439.1">
    <property type="nucleotide sequence ID" value="NZ_CP025430.1"/>
</dbReference>
<dbReference type="PANTHER" id="PTHR42803:SF1">
    <property type="entry name" value="BROAD-SPECIFICITY LINEAR ACYL-COA DEHYDROGENASE FADE5"/>
    <property type="match status" value="1"/>
</dbReference>
<dbReference type="OrthoDB" id="9807883at2"/>
<dbReference type="InterPro" id="IPR013786">
    <property type="entry name" value="AcylCoA_DH/ox_N"/>
</dbReference>
<evidence type="ECO:0000256" key="2">
    <source>
        <dbReference type="ARBA" id="ARBA00009347"/>
    </source>
</evidence>
<evidence type="ECO:0000313" key="16">
    <source>
        <dbReference type="Proteomes" id="UP000234530"/>
    </source>
</evidence>
<feature type="domain" description="Acyl-CoA dehydrogenase/oxidase N-terminal" evidence="13">
    <location>
        <begin position="39"/>
        <end position="156"/>
    </location>
</feature>
<dbReference type="FunFam" id="2.40.110.10:FF:000031">
    <property type="entry name" value="Acyl-CoA dehydrogenase, putative"/>
    <property type="match status" value="1"/>
</dbReference>
<keyword evidence="5 10" id="KW-0560">Oxidoreductase</keyword>